<dbReference type="Pfam" id="PF18715">
    <property type="entry name" value="Phage_spike"/>
    <property type="match status" value="1"/>
</dbReference>
<dbReference type="Gene3D" id="2.40.50.230">
    <property type="entry name" value="Gp5 N-terminal domain"/>
    <property type="match status" value="1"/>
</dbReference>
<dbReference type="InterPro" id="IPR006531">
    <property type="entry name" value="Gp5/Vgr_OB"/>
</dbReference>
<dbReference type="InterPro" id="IPR040629">
    <property type="entry name" value="Phage_spike"/>
</dbReference>
<organism evidence="3 4">
    <name type="scientific">Shewanella phage vB_SspM_M16-3</name>
    <dbReference type="NCBI Taxonomy" id="2866684"/>
    <lineage>
        <taxon>Viruses</taxon>
        <taxon>Duplodnaviria</taxon>
        <taxon>Heunggongvirae</taxon>
        <taxon>Uroviricota</taxon>
        <taxon>Caudoviricetes</taxon>
        <taxon>Peduoviridae</taxon>
        <taxon>Arsenicumvirus</taxon>
        <taxon>Arsenicumvirus M163</taxon>
    </lineage>
</organism>
<dbReference type="Proteomes" id="UP000827858">
    <property type="component" value="Segment"/>
</dbReference>
<feature type="domain" description="Gp5/Type VI secretion system Vgr protein OB-fold" evidence="1">
    <location>
        <begin position="20"/>
        <end position="84"/>
    </location>
</feature>
<dbReference type="InterPro" id="IPR037026">
    <property type="entry name" value="Vgr_OB-fold_dom_sf"/>
</dbReference>
<sequence>MNTTAAITELTRRIDNLLRIGTVAEVKGDSCRVKTGELLTQFRPFFTRRAGKAKTSWRPTVGEQVMLLSLSGDLTNAYILPALYSDENPEPDGNNNNNNNRERTVYPDGAVIEYDPDTSALKVSGIKTATVQASERVTIDCPNSEFTGNVLVKKKLTVEQGAKVTGAIEHSGKLTNNGGIAITGGANIDGINFGTHKHGGVDTGSGTSGGPQ</sequence>
<dbReference type="Pfam" id="PF18946">
    <property type="entry name" value="Apex"/>
    <property type="match status" value="1"/>
</dbReference>
<evidence type="ECO:0000313" key="4">
    <source>
        <dbReference type="Proteomes" id="UP000827858"/>
    </source>
</evidence>
<dbReference type="NCBIfam" id="TIGR01644">
    <property type="entry name" value="phage_P2_V"/>
    <property type="match status" value="1"/>
</dbReference>
<dbReference type="EMBL" id="MZ568829">
    <property type="protein sequence ID" value="QYW06307.1"/>
    <property type="molecule type" value="Genomic_DNA"/>
</dbReference>
<feature type="domain" description="Phage spike trimer" evidence="2">
    <location>
        <begin position="125"/>
        <end position="172"/>
    </location>
</feature>
<keyword evidence="4" id="KW-1185">Reference proteome</keyword>
<evidence type="ECO:0000313" key="3">
    <source>
        <dbReference type="EMBL" id="QYW06307.1"/>
    </source>
</evidence>
<reference evidence="3" key="1">
    <citation type="submission" date="2021-07" db="EMBL/GenBank/DDBJ databases">
        <title>Identification, Characterization, and Genomic Analysis of Novel Shewanella Virulent Phage from a Gold Mine.</title>
        <authorList>
            <person name="Bujak K."/>
            <person name="Decewicz P."/>
            <person name="Radlinska M."/>
        </authorList>
    </citation>
    <scope>NUCLEOTIDE SEQUENCE</scope>
</reference>
<protein>
    <submittedName>
        <fullName evidence="3">Baseplate assembly protein V</fullName>
    </submittedName>
</protein>
<dbReference type="InterPro" id="IPR013046">
    <property type="entry name" value="GpV/Gp45"/>
</dbReference>
<dbReference type="Pfam" id="PF04717">
    <property type="entry name" value="Phage_base_V"/>
    <property type="match status" value="1"/>
</dbReference>
<name>A0AAE8BLU6_9CAUD</name>
<proteinExistence type="predicted"/>
<accession>A0AAE8BLU6</accession>
<evidence type="ECO:0000259" key="2">
    <source>
        <dbReference type="Pfam" id="PF18715"/>
    </source>
</evidence>
<dbReference type="Gene3D" id="6.20.150.10">
    <property type="match status" value="1"/>
</dbReference>
<dbReference type="InterPro" id="IPR044033">
    <property type="entry name" value="GpV-like_apex"/>
</dbReference>
<gene>
    <name evidence="3" type="ORF">M163_p17</name>
</gene>
<evidence type="ECO:0000259" key="1">
    <source>
        <dbReference type="Pfam" id="PF04717"/>
    </source>
</evidence>